<evidence type="ECO:0000313" key="2">
    <source>
        <dbReference type="EMBL" id="MFC3671493.1"/>
    </source>
</evidence>
<dbReference type="EMBL" id="JBHRYE010000012">
    <property type="protein sequence ID" value="MFC3671493.1"/>
    <property type="molecule type" value="Genomic_DNA"/>
</dbReference>
<dbReference type="RefSeq" id="WP_191323710.1">
    <property type="nucleotide sequence ID" value="NZ_BMZP01000005.1"/>
</dbReference>
<accession>A0ABV7V260</accession>
<dbReference type="InterPro" id="IPR014748">
    <property type="entry name" value="Enoyl-CoA_hydra_C"/>
</dbReference>
<keyword evidence="3" id="KW-1185">Reference proteome</keyword>
<organism evidence="2 3">
    <name type="scientific">Novosphingobium pokkalii</name>
    <dbReference type="NCBI Taxonomy" id="1770194"/>
    <lineage>
        <taxon>Bacteria</taxon>
        <taxon>Pseudomonadati</taxon>
        <taxon>Pseudomonadota</taxon>
        <taxon>Alphaproteobacteria</taxon>
        <taxon>Sphingomonadales</taxon>
        <taxon>Sphingomonadaceae</taxon>
        <taxon>Novosphingobium</taxon>
    </lineage>
</organism>
<sequence length="260" mass="26660">MSDDLVLLERRDAVAILTLNRPAAGNTLDMPTAQRLEEQVAAVAGDPAVRCVVLTGMGKLFCGGGDVGSFGRASEGPAAFLFALAGSVHRSVLALARMDKPLVTLVNGPAAGAGLSLAILGDVALAAPGAHFTAAYGMVGLTPDGGMSWSLPRLVGMRRAQEIILTNRRIAAQEAEQIGLVTRVVEAEALLEEGLAVAQRLAQGPVAAIAGARALLAQSPQNDLATQLDLEVVRISQAGAGAEAAEGIAAFAERRPPRFA</sequence>
<dbReference type="Gene3D" id="3.90.226.10">
    <property type="entry name" value="2-enoyl-CoA Hydratase, Chain A, domain 1"/>
    <property type="match status" value="1"/>
</dbReference>
<reference evidence="3" key="1">
    <citation type="journal article" date="2019" name="Int. J. Syst. Evol. Microbiol.">
        <title>The Global Catalogue of Microorganisms (GCM) 10K type strain sequencing project: providing services to taxonomists for standard genome sequencing and annotation.</title>
        <authorList>
            <consortium name="The Broad Institute Genomics Platform"/>
            <consortium name="The Broad Institute Genome Sequencing Center for Infectious Disease"/>
            <person name="Wu L."/>
            <person name="Ma J."/>
        </authorList>
    </citation>
    <scope>NUCLEOTIDE SEQUENCE [LARGE SCALE GENOMIC DNA]</scope>
    <source>
        <strain evidence="3">KCTC 42224</strain>
    </source>
</reference>
<dbReference type="Gene3D" id="1.10.12.10">
    <property type="entry name" value="Lyase 2-enoyl-coa Hydratase, Chain A, domain 2"/>
    <property type="match status" value="1"/>
</dbReference>
<gene>
    <name evidence="2" type="ORF">ACFOOT_08645</name>
</gene>
<dbReference type="PANTHER" id="PTHR43459:SF1">
    <property type="entry name" value="EG:BACN32G11.4 PROTEIN"/>
    <property type="match status" value="1"/>
</dbReference>
<dbReference type="Proteomes" id="UP001595683">
    <property type="component" value="Unassembled WGS sequence"/>
</dbReference>
<comment type="caution">
    <text evidence="2">The sequence shown here is derived from an EMBL/GenBank/DDBJ whole genome shotgun (WGS) entry which is preliminary data.</text>
</comment>
<name>A0ABV7V260_9SPHN</name>
<comment type="similarity">
    <text evidence="1">Belongs to the enoyl-CoA hydratase/isomerase family.</text>
</comment>
<dbReference type="InterPro" id="IPR001753">
    <property type="entry name" value="Enoyl-CoA_hydra/iso"/>
</dbReference>
<evidence type="ECO:0000313" key="3">
    <source>
        <dbReference type="Proteomes" id="UP001595683"/>
    </source>
</evidence>
<dbReference type="Pfam" id="PF00378">
    <property type="entry name" value="ECH_1"/>
    <property type="match status" value="1"/>
</dbReference>
<dbReference type="SUPFAM" id="SSF52096">
    <property type="entry name" value="ClpP/crotonase"/>
    <property type="match status" value="1"/>
</dbReference>
<dbReference type="InterPro" id="IPR029045">
    <property type="entry name" value="ClpP/crotonase-like_dom_sf"/>
</dbReference>
<protein>
    <submittedName>
        <fullName evidence="2">Enoyl-CoA hydratase/isomerase family protein</fullName>
    </submittedName>
</protein>
<proteinExistence type="inferred from homology"/>
<dbReference type="PANTHER" id="PTHR43459">
    <property type="entry name" value="ENOYL-COA HYDRATASE"/>
    <property type="match status" value="1"/>
</dbReference>
<dbReference type="CDD" id="cd06558">
    <property type="entry name" value="crotonase-like"/>
    <property type="match status" value="1"/>
</dbReference>
<evidence type="ECO:0000256" key="1">
    <source>
        <dbReference type="ARBA" id="ARBA00005254"/>
    </source>
</evidence>